<dbReference type="FunFam" id="1.10.630.10:FF:000007">
    <property type="entry name" value="Cytochrome P450 76C4"/>
    <property type="match status" value="3"/>
</dbReference>
<accession>A0A118JWD7</accession>
<dbReference type="GO" id="GO:0020037">
    <property type="term" value="F:heme binding"/>
    <property type="evidence" value="ECO:0007669"/>
    <property type="project" value="InterPro"/>
</dbReference>
<evidence type="ECO:0000256" key="1">
    <source>
        <dbReference type="ARBA" id="ARBA00010617"/>
    </source>
</evidence>
<keyword evidence="4 5" id="KW-0408">Iron</keyword>
<evidence type="ECO:0000313" key="8">
    <source>
        <dbReference type="EMBL" id="KVH95439.1"/>
    </source>
</evidence>
<dbReference type="PANTHER" id="PTHR47950">
    <property type="entry name" value="CYTOCHROME P450, FAMILY 76, SUBFAMILY C, POLYPEPTIDE 5-RELATED"/>
    <property type="match status" value="1"/>
</dbReference>
<feature type="binding site" description="axial binding residue" evidence="5">
    <location>
        <position position="436"/>
    </location>
    <ligand>
        <name>heme</name>
        <dbReference type="ChEBI" id="CHEBI:30413"/>
    </ligand>
    <ligandPart>
        <name>Fe</name>
        <dbReference type="ChEBI" id="CHEBI:18248"/>
    </ligandPart>
</feature>
<dbReference type="GO" id="GO:0005506">
    <property type="term" value="F:iron ion binding"/>
    <property type="evidence" value="ECO:0007669"/>
    <property type="project" value="InterPro"/>
</dbReference>
<dbReference type="PRINTS" id="PR00463">
    <property type="entry name" value="EP450I"/>
</dbReference>
<keyword evidence="3" id="KW-0560">Oxidoreductase</keyword>
<evidence type="ECO:0000256" key="3">
    <source>
        <dbReference type="ARBA" id="ARBA00023002"/>
    </source>
</evidence>
<dbReference type="Pfam" id="PF00067">
    <property type="entry name" value="p450"/>
    <property type="match status" value="3"/>
</dbReference>
<name>A0A118JWD7_CYNCS</name>
<evidence type="ECO:0008006" key="10">
    <source>
        <dbReference type="Google" id="ProtNLM"/>
    </source>
</evidence>
<comment type="cofactor">
    <cofactor evidence="5">
        <name>heme</name>
        <dbReference type="ChEBI" id="CHEBI:30413"/>
    </cofactor>
</comment>
<dbReference type="PROSITE" id="PS00086">
    <property type="entry name" value="CYTOCHROME_P450"/>
    <property type="match status" value="3"/>
</dbReference>
<keyword evidence="9" id="KW-1185">Reference proteome</keyword>
<feature type="chain" id="PRO_5007159757" description="Cytochrome P450" evidence="7">
    <location>
        <begin position="21"/>
        <end position="1462"/>
    </location>
</feature>
<reference evidence="8 9" key="1">
    <citation type="journal article" date="2016" name="Sci. Rep.">
        <title>The genome sequence of the outbreeding globe artichoke constructed de novo incorporating a phase-aware low-pass sequencing strategy of F1 progeny.</title>
        <authorList>
            <person name="Scaglione D."/>
            <person name="Reyes-Chin-Wo S."/>
            <person name="Acquadro A."/>
            <person name="Froenicke L."/>
            <person name="Portis E."/>
            <person name="Beitel C."/>
            <person name="Tirone M."/>
            <person name="Mauro R."/>
            <person name="Lo Monaco A."/>
            <person name="Mauromicale G."/>
            <person name="Faccioli P."/>
            <person name="Cattivelli L."/>
            <person name="Rieseberg L."/>
            <person name="Michelmore R."/>
            <person name="Lanteri S."/>
        </authorList>
    </citation>
    <scope>NUCLEOTIDE SEQUENCE [LARGE SCALE GENOMIC DNA]</scope>
    <source>
        <strain evidence="8">2C</strain>
    </source>
</reference>
<evidence type="ECO:0000256" key="5">
    <source>
        <dbReference type="PIRSR" id="PIRSR602401-1"/>
    </source>
</evidence>
<dbReference type="InterPro" id="IPR036396">
    <property type="entry name" value="Cyt_P450_sf"/>
</dbReference>
<feature type="transmembrane region" description="Helical" evidence="6">
    <location>
        <begin position="913"/>
        <end position="930"/>
    </location>
</feature>
<evidence type="ECO:0000256" key="4">
    <source>
        <dbReference type="ARBA" id="ARBA00023004"/>
    </source>
</evidence>
<comment type="caution">
    <text evidence="8">The sequence shown here is derived from an EMBL/GenBank/DDBJ whole genome shotgun (WGS) entry which is preliminary data.</text>
</comment>
<dbReference type="Gene3D" id="1.10.630.10">
    <property type="entry name" value="Cytochrome P450"/>
    <property type="match status" value="3"/>
</dbReference>
<dbReference type="OMA" id="NEEWRTI"/>
<dbReference type="InterPro" id="IPR002401">
    <property type="entry name" value="Cyt_P450_E_grp-I"/>
</dbReference>
<protein>
    <recommendedName>
        <fullName evidence="10">Cytochrome P450</fullName>
    </recommendedName>
</protein>
<comment type="similarity">
    <text evidence="1">Belongs to the cytochrome P450 family.</text>
</comment>
<dbReference type="GO" id="GO:0016705">
    <property type="term" value="F:oxidoreductase activity, acting on paired donors, with incorporation or reduction of molecular oxygen"/>
    <property type="evidence" value="ECO:0007669"/>
    <property type="project" value="InterPro"/>
</dbReference>
<dbReference type="CDD" id="cd11073">
    <property type="entry name" value="CYP76-like"/>
    <property type="match status" value="3"/>
</dbReference>
<feature type="signal peptide" evidence="7">
    <location>
        <begin position="1"/>
        <end position="20"/>
    </location>
</feature>
<dbReference type="PANTHER" id="PTHR47950:SF42">
    <property type="entry name" value="GERANIOL 8-HYDROXYLASE"/>
    <property type="match status" value="1"/>
</dbReference>
<evidence type="ECO:0000256" key="2">
    <source>
        <dbReference type="ARBA" id="ARBA00022723"/>
    </source>
</evidence>
<evidence type="ECO:0000313" key="9">
    <source>
        <dbReference type="Proteomes" id="UP000243975"/>
    </source>
</evidence>
<feature type="transmembrane region" description="Helical" evidence="6">
    <location>
        <begin position="489"/>
        <end position="509"/>
    </location>
</feature>
<dbReference type="STRING" id="59895.A0A118JWD7"/>
<keyword evidence="5" id="KW-0349">Heme</keyword>
<keyword evidence="6" id="KW-0472">Membrane</keyword>
<dbReference type="EMBL" id="LEKV01004389">
    <property type="protein sequence ID" value="KVH95439.1"/>
    <property type="molecule type" value="Genomic_DNA"/>
</dbReference>
<dbReference type="SUPFAM" id="SSF48264">
    <property type="entry name" value="Cytochrome P450"/>
    <property type="match status" value="3"/>
</dbReference>
<dbReference type="PRINTS" id="PR00385">
    <property type="entry name" value="P450"/>
</dbReference>
<keyword evidence="2 5" id="KW-0479">Metal-binding</keyword>
<dbReference type="GO" id="GO:0004497">
    <property type="term" value="F:monooxygenase activity"/>
    <property type="evidence" value="ECO:0007669"/>
    <property type="project" value="InterPro"/>
</dbReference>
<proteinExistence type="inferred from homology"/>
<evidence type="ECO:0000256" key="7">
    <source>
        <dbReference type="SAM" id="SignalP"/>
    </source>
</evidence>
<dbReference type="Gramene" id="KVH95439">
    <property type="protein sequence ID" value="KVH95439"/>
    <property type="gene ID" value="Ccrd_002490"/>
</dbReference>
<keyword evidence="7" id="KW-0732">Signal</keyword>
<dbReference type="InterPro" id="IPR017972">
    <property type="entry name" value="Cyt_P450_CS"/>
</dbReference>
<gene>
    <name evidence="8" type="ORF">Ccrd_002490</name>
</gene>
<dbReference type="InterPro" id="IPR001128">
    <property type="entry name" value="Cyt_P450"/>
</dbReference>
<keyword evidence="6" id="KW-1133">Transmembrane helix</keyword>
<feature type="transmembrane region" description="Helical" evidence="6">
    <location>
        <begin position="971"/>
        <end position="989"/>
    </location>
</feature>
<dbReference type="Proteomes" id="UP000243975">
    <property type="component" value="Unassembled WGS sequence"/>
</dbReference>
<evidence type="ECO:0000256" key="6">
    <source>
        <dbReference type="SAM" id="Phobius"/>
    </source>
</evidence>
<sequence length="1462" mass="165688">MELLFLLLSSFLFILFLLHALDRHRRRRLPPGPSGLPIIGNLLDLGPNPHESLAKLSQKHGPLMTIRLGSITTVVVSSPEAAREILQRNDEACSGRVVPDAVTALEHHDVAVLWISANEEWRTIRKALNTYLTHQHKLDTLCGLRQSVVDEMLEFLRESGRKKEVVDVGKLAFAVALNQMSNTILSQNVTRYDSDDIGGFKEAVRTLMVVDGKFNIADIFPVLKPLDPQNIRRQAKAAYGWFDKVIDGFINERLKHRESKLPRFGDMLDSMLDCSEDKEDGFNRRHIKALLVDLFLAGTETSANSTEWAMTELLLNPHMFSRVRQEVSTIVGKDGNIEEAKVINLPYLQAVIKETMRLHFSVPLLVPHKTETDVKIGEYVLPKNTQIMVNAWAMARDPRYWENPLTFMPERFLENKIDYRGQHFEFIPFGSGRRMCPGIALARRVVSLMVASFVYHFDWKLPHANEEIDMNCIFGITLLRATPLETMELLVLLLASLAFFFFLHALGLYRKRGMPPGPAGLPIIGNLLHIGSKPHESLAKLSQKYGPLMTIRLGSITTVVASTPDVAREVLQLNDEACSGRNIPDAVTALENHDAAVLWISTNEEWRTIRRALNTYLTHQHKLDTLRDLRQNVVDGMLEFLRESEKKKMAVDIGKLAFAVALNQISNTCLSKDLASYDSDDIGGFKNAVKTLMEVDGKFNVADIFPVLKPLDPQNIRRQAKAAYAWLDEVTDGFISERIRDRESQVPRFGDMLDSLLDYSEDDEDLFIAGTETSSNSTEWTMTELLLNPDMFSRVREEVYAIVGDNGEIQEAKLLDLPYLQACIKETMRLHLSVPLLVPHKTETEVKLGEYTLPKNTSIIVNAWGMARDPRYWENPLMFKPERFLGNGLDFKGQHFEFIPFGSGRRMCPGIPLAVRVVSLMVASFVYHFDWKLPHAKEDMDMNVIFGLALLRATPLVATPTLNKEKKAMEFLFLVLSTVIFFFLLFQGLDLHRKRRMPPGPAGLPIIGNLLDLGPKPHESLAKLSKKHGPLMTIRLGSITSVVASTPDAAREILQRNDEACSGRLIPDAVTALDNHDAAVLWIPPNEEWRTIRKALNTYLTHQHKLDTLRDLRQNVVEGMLDFLRDSSRKNEAVDIGKLAFAVALNQMSNTCLSQNVTSYDSDDIGGFKTAVKTLMEVDGKFNIADIFPVLKPLDPQNIRRQAKAAYDWFDTVTEGFIKERLEHRESKLPRFGDMLDSLLDYSEENETEFNLIHIKTLLVDLFLAGTETSSNTTEWAMTELLLNPDMFSRVRQEVSTIVGKDGKIEEAKILNLPYLHAVIKETMRLHLSVPLLVPHKTETKVKLGEYIVPKNTQILVNAWAIARDPRYWENPTTFKPERFLKDELDYKGQHFKYLPFGSGRRMCPGIPLAHRVVSLMVASFVYHFDWKLPHAREEMDMNDIFGLTLLRATPLVATPIPMNTS</sequence>
<organism evidence="8 9">
    <name type="scientific">Cynara cardunculus var. scolymus</name>
    <name type="common">Globe artichoke</name>
    <name type="synonym">Cynara scolymus</name>
    <dbReference type="NCBI Taxonomy" id="59895"/>
    <lineage>
        <taxon>Eukaryota</taxon>
        <taxon>Viridiplantae</taxon>
        <taxon>Streptophyta</taxon>
        <taxon>Embryophyta</taxon>
        <taxon>Tracheophyta</taxon>
        <taxon>Spermatophyta</taxon>
        <taxon>Magnoliopsida</taxon>
        <taxon>eudicotyledons</taxon>
        <taxon>Gunneridae</taxon>
        <taxon>Pentapetalae</taxon>
        <taxon>asterids</taxon>
        <taxon>campanulids</taxon>
        <taxon>Asterales</taxon>
        <taxon>Asteraceae</taxon>
        <taxon>Carduoideae</taxon>
        <taxon>Cardueae</taxon>
        <taxon>Carduinae</taxon>
        <taxon>Cynara</taxon>
    </lineage>
</organism>
<keyword evidence="6" id="KW-0812">Transmembrane</keyword>